<reference evidence="1 2" key="1">
    <citation type="submission" date="2020-04" db="EMBL/GenBank/DDBJ databases">
        <authorList>
            <person name="Hitch T.C.A."/>
            <person name="Wylensek D."/>
            <person name="Clavel T."/>
        </authorList>
    </citation>
    <scope>NUCLEOTIDE SEQUENCE [LARGE SCALE GENOMIC DNA]</scope>
    <source>
        <strain evidence="1 2">Med78_4-601-WT-2</strain>
    </source>
</reference>
<protein>
    <submittedName>
        <fullName evidence="1">Uncharacterized protein</fullName>
    </submittedName>
</protein>
<name>A0AA44DJI2_PARBF</name>
<dbReference type="AlphaFoldDB" id="A0AA44DJI2"/>
<dbReference type="EMBL" id="JABAFD010000002">
    <property type="protein sequence ID" value="NME08646.1"/>
    <property type="molecule type" value="Genomic_DNA"/>
</dbReference>
<gene>
    <name evidence="1" type="ORF">HF875_03885</name>
</gene>
<accession>A0AA44DJI2</accession>
<sequence>MATKLEKGILNRKDRATTNLKDMYYTKMLKFQKEVDDLKKQIADGDISQETQQKLIEAEKELERVTVGYYESRD</sequence>
<comment type="caution">
    <text evidence="1">The sequence shown here is derived from an EMBL/GenBank/DDBJ whole genome shotgun (WGS) entry which is preliminary data.</text>
</comment>
<proteinExistence type="predicted"/>
<evidence type="ECO:0000313" key="2">
    <source>
        <dbReference type="Proteomes" id="UP000573963"/>
    </source>
</evidence>
<organism evidence="1 2">
    <name type="scientific">Paraclostridium bifermentans</name>
    <name type="common">Clostridium bifermentans</name>
    <dbReference type="NCBI Taxonomy" id="1490"/>
    <lineage>
        <taxon>Bacteria</taxon>
        <taxon>Bacillati</taxon>
        <taxon>Bacillota</taxon>
        <taxon>Clostridia</taxon>
        <taxon>Peptostreptococcales</taxon>
        <taxon>Peptostreptococcaceae</taxon>
        <taxon>Paraclostridium</taxon>
    </lineage>
</organism>
<dbReference type="RefSeq" id="WP_168931090.1">
    <property type="nucleotide sequence ID" value="NZ_JABAFD010000002.1"/>
</dbReference>
<dbReference type="Proteomes" id="UP000573963">
    <property type="component" value="Unassembled WGS sequence"/>
</dbReference>
<evidence type="ECO:0000313" key="1">
    <source>
        <dbReference type="EMBL" id="NME08646.1"/>
    </source>
</evidence>